<name>A0A366GZY5_9BACT</name>
<evidence type="ECO:0000313" key="3">
    <source>
        <dbReference type="EMBL" id="RBP35138.1"/>
    </source>
</evidence>
<evidence type="ECO:0000313" key="4">
    <source>
        <dbReference type="Proteomes" id="UP000253426"/>
    </source>
</evidence>
<sequence length="378" mass="42379">MLQFRHHSQSLLALLSLSAVSISLCAQDPGPPPPSIAKYFQPPAEFAGKLSSHRSPLLFKDGREVKTPEDWAKRRVEIRETWEALIGKWPAVIEHPKLEKLETKQRENFTQHRIRLEIGPGQTGMGYLLVPEGKGPFPAVFVPYYDPETSAGLTDKPLRDFAYQLTKRGFVSLCIGSPGGDARKPVLGDGTICQPLHYLGYICANAWHALADLPEVDSKRIGVVGHSYGGKWSMFGSCWWDKYACAVWSDGGVVFDEARPSVNYWEPWYLGLDAQIARKPGVITKDSPRTGVYKKLMEQGMDLQELHALMAPRPFLVSGGSEDFPARWMALNHAIAVNKLLGYENRVAMTNRPEHSPNEESNAQIYAFFEWWLKPGTK</sequence>
<gene>
    <name evidence="3" type="ORF">DES53_12614</name>
</gene>
<protein>
    <recommendedName>
        <fullName evidence="5">Sialidase</fullName>
    </recommendedName>
</protein>
<accession>A0A366GZY5</accession>
<reference evidence="3 4" key="1">
    <citation type="submission" date="2018-06" db="EMBL/GenBank/DDBJ databases">
        <title>Genomic Encyclopedia of Type Strains, Phase IV (KMG-IV): sequencing the most valuable type-strain genomes for metagenomic binning, comparative biology and taxonomic classification.</title>
        <authorList>
            <person name="Goeker M."/>
        </authorList>
    </citation>
    <scope>NUCLEOTIDE SEQUENCE [LARGE SCALE GENOMIC DNA]</scope>
    <source>
        <strain evidence="3 4">DSM 25532</strain>
    </source>
</reference>
<evidence type="ECO:0000256" key="2">
    <source>
        <dbReference type="SAM" id="SignalP"/>
    </source>
</evidence>
<proteinExistence type="predicted"/>
<organism evidence="3 4">
    <name type="scientific">Roseimicrobium gellanilyticum</name>
    <dbReference type="NCBI Taxonomy" id="748857"/>
    <lineage>
        <taxon>Bacteria</taxon>
        <taxon>Pseudomonadati</taxon>
        <taxon>Verrucomicrobiota</taxon>
        <taxon>Verrucomicrobiia</taxon>
        <taxon>Verrucomicrobiales</taxon>
        <taxon>Verrucomicrobiaceae</taxon>
        <taxon>Roseimicrobium</taxon>
    </lineage>
</organism>
<dbReference type="Pfam" id="PF06500">
    <property type="entry name" value="FrsA-like"/>
    <property type="match status" value="1"/>
</dbReference>
<keyword evidence="4" id="KW-1185">Reference proteome</keyword>
<dbReference type="RefSeq" id="WP_113962468.1">
    <property type="nucleotide sequence ID" value="NZ_QNRR01000026.1"/>
</dbReference>
<dbReference type="SUPFAM" id="SSF53474">
    <property type="entry name" value="alpha/beta-Hydrolases"/>
    <property type="match status" value="1"/>
</dbReference>
<dbReference type="OrthoDB" id="8183145at2"/>
<dbReference type="InterPro" id="IPR010520">
    <property type="entry name" value="FrsA-like"/>
</dbReference>
<dbReference type="Proteomes" id="UP000253426">
    <property type="component" value="Unassembled WGS sequence"/>
</dbReference>
<feature type="signal peptide" evidence="2">
    <location>
        <begin position="1"/>
        <end position="26"/>
    </location>
</feature>
<evidence type="ECO:0008006" key="5">
    <source>
        <dbReference type="Google" id="ProtNLM"/>
    </source>
</evidence>
<keyword evidence="2" id="KW-0732">Signal</keyword>
<feature type="chain" id="PRO_5016594467" description="Sialidase" evidence="2">
    <location>
        <begin position="27"/>
        <end position="378"/>
    </location>
</feature>
<keyword evidence="1" id="KW-0378">Hydrolase</keyword>
<dbReference type="InterPro" id="IPR050261">
    <property type="entry name" value="FrsA_esterase"/>
</dbReference>
<dbReference type="Gene3D" id="3.40.50.1820">
    <property type="entry name" value="alpha/beta hydrolase"/>
    <property type="match status" value="1"/>
</dbReference>
<evidence type="ECO:0000256" key="1">
    <source>
        <dbReference type="ARBA" id="ARBA00022801"/>
    </source>
</evidence>
<dbReference type="AlphaFoldDB" id="A0A366GZY5"/>
<dbReference type="InterPro" id="IPR029058">
    <property type="entry name" value="AB_hydrolase_fold"/>
</dbReference>
<dbReference type="PANTHER" id="PTHR22946">
    <property type="entry name" value="DIENELACTONE HYDROLASE DOMAIN-CONTAINING PROTEIN-RELATED"/>
    <property type="match status" value="1"/>
</dbReference>
<dbReference type="EMBL" id="QNRR01000026">
    <property type="protein sequence ID" value="RBP35138.1"/>
    <property type="molecule type" value="Genomic_DNA"/>
</dbReference>
<comment type="caution">
    <text evidence="3">The sequence shown here is derived from an EMBL/GenBank/DDBJ whole genome shotgun (WGS) entry which is preliminary data.</text>
</comment>